<proteinExistence type="predicted"/>
<dbReference type="Gene3D" id="2.60.120.200">
    <property type="match status" value="1"/>
</dbReference>
<dbReference type="InterPro" id="IPR001079">
    <property type="entry name" value="Galectin_CRD"/>
</dbReference>
<comment type="caution">
    <text evidence="4">The sequence shown here is derived from an EMBL/GenBank/DDBJ whole genome shotgun (WGS) entry which is preliminary data.</text>
</comment>
<dbReference type="AlphaFoldDB" id="A0AAV7M3C2"/>
<keyword evidence="1 2" id="KW-0430">Lectin</keyword>
<evidence type="ECO:0000256" key="2">
    <source>
        <dbReference type="RuleBase" id="RU102079"/>
    </source>
</evidence>
<keyword evidence="5" id="KW-1185">Reference proteome</keyword>
<dbReference type="SMART" id="SM00276">
    <property type="entry name" value="GLECT"/>
    <property type="match status" value="1"/>
</dbReference>
<accession>A0AAV7M3C2</accession>
<dbReference type="PROSITE" id="PS51304">
    <property type="entry name" value="GALECTIN"/>
    <property type="match status" value="1"/>
</dbReference>
<evidence type="ECO:0000313" key="5">
    <source>
        <dbReference type="Proteomes" id="UP001066276"/>
    </source>
</evidence>
<dbReference type="GO" id="GO:0030246">
    <property type="term" value="F:carbohydrate binding"/>
    <property type="evidence" value="ECO:0007669"/>
    <property type="project" value="UniProtKB-UniRule"/>
</dbReference>
<protein>
    <recommendedName>
        <fullName evidence="2">Galectin</fullName>
    </recommendedName>
</protein>
<sequence>MCYIKHVGLSPCVDQTGWTLTDTMALRCEVYCPDGICPGWSLILKGETTSSENSFEINFLPDSMDQIAFHFNPRFSESRIVCNSFLSSRWGQEERADTFPLEANEPFQIEIYSDQEHFQVFIDDCKIMQYRHRLKHLSLITKVQILNDINISSVELTKRKLY</sequence>
<evidence type="ECO:0000256" key="1">
    <source>
        <dbReference type="ARBA" id="ARBA00022734"/>
    </source>
</evidence>
<dbReference type="SMART" id="SM00908">
    <property type="entry name" value="Gal-bind_lectin"/>
    <property type="match status" value="1"/>
</dbReference>
<dbReference type="EMBL" id="JANPWB010000014">
    <property type="protein sequence ID" value="KAJ1096378.1"/>
    <property type="molecule type" value="Genomic_DNA"/>
</dbReference>
<dbReference type="InterPro" id="IPR044156">
    <property type="entry name" value="Galectin-like"/>
</dbReference>
<gene>
    <name evidence="4" type="ORF">NDU88_001520</name>
</gene>
<dbReference type="Pfam" id="PF00337">
    <property type="entry name" value="Gal-bind_lectin"/>
    <property type="match status" value="1"/>
</dbReference>
<evidence type="ECO:0000259" key="3">
    <source>
        <dbReference type="PROSITE" id="PS51304"/>
    </source>
</evidence>
<dbReference type="CDD" id="cd00070">
    <property type="entry name" value="GLECT"/>
    <property type="match status" value="1"/>
</dbReference>
<evidence type="ECO:0000313" key="4">
    <source>
        <dbReference type="EMBL" id="KAJ1096378.1"/>
    </source>
</evidence>
<dbReference type="SUPFAM" id="SSF49899">
    <property type="entry name" value="Concanavalin A-like lectins/glucanases"/>
    <property type="match status" value="1"/>
</dbReference>
<dbReference type="PANTHER" id="PTHR11346">
    <property type="entry name" value="GALECTIN"/>
    <property type="match status" value="1"/>
</dbReference>
<organism evidence="4 5">
    <name type="scientific">Pleurodeles waltl</name>
    <name type="common">Iberian ribbed newt</name>
    <dbReference type="NCBI Taxonomy" id="8319"/>
    <lineage>
        <taxon>Eukaryota</taxon>
        <taxon>Metazoa</taxon>
        <taxon>Chordata</taxon>
        <taxon>Craniata</taxon>
        <taxon>Vertebrata</taxon>
        <taxon>Euteleostomi</taxon>
        <taxon>Amphibia</taxon>
        <taxon>Batrachia</taxon>
        <taxon>Caudata</taxon>
        <taxon>Salamandroidea</taxon>
        <taxon>Salamandridae</taxon>
        <taxon>Pleurodelinae</taxon>
        <taxon>Pleurodeles</taxon>
    </lineage>
</organism>
<feature type="domain" description="Galectin" evidence="3">
    <location>
        <begin position="28"/>
        <end position="157"/>
    </location>
</feature>
<dbReference type="Proteomes" id="UP001066276">
    <property type="component" value="Chromosome 10"/>
</dbReference>
<dbReference type="InterPro" id="IPR013320">
    <property type="entry name" value="ConA-like_dom_sf"/>
</dbReference>
<dbReference type="PANTHER" id="PTHR11346:SF21">
    <property type="entry name" value="GRIFIN"/>
    <property type="match status" value="1"/>
</dbReference>
<name>A0AAV7M3C2_PLEWA</name>
<dbReference type="FunFam" id="2.60.120.200:FF:000021">
    <property type="entry name" value="Galectin"/>
    <property type="match status" value="1"/>
</dbReference>
<reference evidence="4" key="1">
    <citation type="journal article" date="2022" name="bioRxiv">
        <title>Sequencing and chromosome-scale assembly of the giantPleurodeles waltlgenome.</title>
        <authorList>
            <person name="Brown T."/>
            <person name="Elewa A."/>
            <person name="Iarovenko S."/>
            <person name="Subramanian E."/>
            <person name="Araus A.J."/>
            <person name="Petzold A."/>
            <person name="Susuki M."/>
            <person name="Suzuki K.-i.T."/>
            <person name="Hayashi T."/>
            <person name="Toyoda A."/>
            <person name="Oliveira C."/>
            <person name="Osipova E."/>
            <person name="Leigh N.D."/>
            <person name="Simon A."/>
            <person name="Yun M.H."/>
        </authorList>
    </citation>
    <scope>NUCLEOTIDE SEQUENCE</scope>
    <source>
        <strain evidence="4">20211129_DDA</strain>
        <tissue evidence="4">Liver</tissue>
    </source>
</reference>